<proteinExistence type="predicted"/>
<dbReference type="EMBL" id="AMZH03002101">
    <property type="protein sequence ID" value="RRT76787.1"/>
    <property type="molecule type" value="Genomic_DNA"/>
</dbReference>
<reference evidence="1 2" key="1">
    <citation type="journal article" date="2014" name="Agronomy (Basel)">
        <title>A Draft Genome Sequence for Ensete ventricosum, the Drought-Tolerant Tree Against Hunger.</title>
        <authorList>
            <person name="Harrison J."/>
            <person name="Moore K.A."/>
            <person name="Paszkiewicz K."/>
            <person name="Jones T."/>
            <person name="Grant M."/>
            <person name="Ambacheew D."/>
            <person name="Muzemil S."/>
            <person name="Studholme D.J."/>
        </authorList>
    </citation>
    <scope>NUCLEOTIDE SEQUENCE [LARGE SCALE GENOMIC DNA]</scope>
</reference>
<evidence type="ECO:0000313" key="1">
    <source>
        <dbReference type="EMBL" id="RRT76787.1"/>
    </source>
</evidence>
<sequence>MDECGETEVGEVGCSGEEELDHHIIGAMGRGAIEVEVGGSGDENTQKEEEGPGDYCMSSIGLVNVYLLEIGPETLTLIINAREVVARQQWLNAATTS</sequence>
<gene>
    <name evidence="1" type="ORF">B296_00025166</name>
</gene>
<dbReference type="Proteomes" id="UP000287651">
    <property type="component" value="Unassembled WGS sequence"/>
</dbReference>
<organism evidence="1 2">
    <name type="scientific">Ensete ventricosum</name>
    <name type="common">Abyssinian banana</name>
    <name type="synonym">Musa ensete</name>
    <dbReference type="NCBI Taxonomy" id="4639"/>
    <lineage>
        <taxon>Eukaryota</taxon>
        <taxon>Viridiplantae</taxon>
        <taxon>Streptophyta</taxon>
        <taxon>Embryophyta</taxon>
        <taxon>Tracheophyta</taxon>
        <taxon>Spermatophyta</taxon>
        <taxon>Magnoliopsida</taxon>
        <taxon>Liliopsida</taxon>
        <taxon>Zingiberales</taxon>
        <taxon>Musaceae</taxon>
        <taxon>Ensete</taxon>
    </lineage>
</organism>
<dbReference type="AlphaFoldDB" id="A0A427AKI8"/>
<comment type="caution">
    <text evidence="1">The sequence shown here is derived from an EMBL/GenBank/DDBJ whole genome shotgun (WGS) entry which is preliminary data.</text>
</comment>
<accession>A0A427AKI8</accession>
<protein>
    <submittedName>
        <fullName evidence="1">Uncharacterized protein</fullName>
    </submittedName>
</protein>
<name>A0A427AKI8_ENSVE</name>
<evidence type="ECO:0000313" key="2">
    <source>
        <dbReference type="Proteomes" id="UP000287651"/>
    </source>
</evidence>